<dbReference type="NCBIfam" id="NF003593">
    <property type="entry name" value="PRK05255.1-1"/>
    <property type="match status" value="1"/>
</dbReference>
<keyword evidence="1" id="KW-0963">Cytoplasm</keyword>
<name>A0A2S9YXT8_9BACT</name>
<dbReference type="PANTHER" id="PTHR38101:SF1">
    <property type="entry name" value="UPF0307 PROTEIN YJGA"/>
    <property type="match status" value="1"/>
</dbReference>
<reference evidence="6 7" key="1">
    <citation type="submission" date="2018-03" db="EMBL/GenBank/DDBJ databases">
        <title>Draft Genome Sequences of the Obligatory Marine Myxobacteria Enhygromyxa salina SWB007.</title>
        <authorList>
            <person name="Poehlein A."/>
            <person name="Moghaddam J.A."/>
            <person name="Harms H."/>
            <person name="Alanjari M."/>
            <person name="Koenig G.M."/>
            <person name="Daniel R."/>
            <person name="Schaeberle T.F."/>
        </authorList>
    </citation>
    <scope>NUCLEOTIDE SEQUENCE [LARGE SCALE GENOMIC DNA]</scope>
    <source>
        <strain evidence="6 7">SWB007</strain>
    </source>
</reference>
<dbReference type="RefSeq" id="WP_106087468.1">
    <property type="nucleotide sequence ID" value="NZ_PVNL01000010.1"/>
</dbReference>
<evidence type="ECO:0000313" key="6">
    <source>
        <dbReference type="EMBL" id="PRQ09894.1"/>
    </source>
</evidence>
<dbReference type="PANTHER" id="PTHR38101">
    <property type="entry name" value="UPF0307 PROTEIN YJGA"/>
    <property type="match status" value="1"/>
</dbReference>
<comment type="caution">
    <text evidence="6">The sequence shown here is derived from an EMBL/GenBank/DDBJ whole genome shotgun (WGS) entry which is preliminary data.</text>
</comment>
<dbReference type="InterPro" id="IPR006839">
    <property type="entry name" value="DarP"/>
</dbReference>
<evidence type="ECO:0000256" key="5">
    <source>
        <dbReference type="SAM" id="MobiDB-lite"/>
    </source>
</evidence>
<accession>A0A2S9YXT8</accession>
<dbReference type="CDD" id="cd16331">
    <property type="entry name" value="YjgA-like"/>
    <property type="match status" value="1"/>
</dbReference>
<dbReference type="Proteomes" id="UP000238823">
    <property type="component" value="Unassembled WGS sequence"/>
</dbReference>
<evidence type="ECO:0000313" key="7">
    <source>
        <dbReference type="Proteomes" id="UP000238823"/>
    </source>
</evidence>
<protein>
    <recommendedName>
        <fullName evidence="8">DUF615 domain-containing protein</fullName>
    </recommendedName>
</protein>
<feature type="region of interest" description="Disordered" evidence="5">
    <location>
        <begin position="1"/>
        <end position="24"/>
    </location>
</feature>
<dbReference type="PIRSF" id="PIRSF016183">
    <property type="entry name" value="UCP016183"/>
    <property type="match status" value="1"/>
</dbReference>
<keyword evidence="3" id="KW-0699">rRNA-binding</keyword>
<sequence>MSDEDTDQEHGHDQAGAARSRTELKDEAVAYTELAEQLAKGKHAALPDPPFDAPIREAIADAQRMVKSARSRQVRRVAQLLRATGPIEPLREALEGRTPEIAERQARLQASEAWRTRLREQGDVALTEFVEQHQHADRQQLRKLIRQSNRTPPDARSRRGATTLFRLIHTILADADPPEATSEA</sequence>
<dbReference type="OrthoDB" id="5293604at2"/>
<evidence type="ECO:0000256" key="4">
    <source>
        <dbReference type="ARBA" id="ARBA00022884"/>
    </source>
</evidence>
<evidence type="ECO:0000256" key="3">
    <source>
        <dbReference type="ARBA" id="ARBA00022730"/>
    </source>
</evidence>
<dbReference type="InterPro" id="IPR023153">
    <property type="entry name" value="DarP_sf"/>
</dbReference>
<dbReference type="Gene3D" id="1.10.60.30">
    <property type="entry name" value="PSPTO4464-like domains"/>
    <property type="match status" value="2"/>
</dbReference>
<evidence type="ECO:0000256" key="2">
    <source>
        <dbReference type="ARBA" id="ARBA00022517"/>
    </source>
</evidence>
<dbReference type="EMBL" id="PVNL01000010">
    <property type="protein sequence ID" value="PRQ09894.1"/>
    <property type="molecule type" value="Genomic_DNA"/>
</dbReference>
<dbReference type="GO" id="GO:0042254">
    <property type="term" value="P:ribosome biogenesis"/>
    <property type="evidence" value="ECO:0007669"/>
    <property type="project" value="UniProtKB-KW"/>
</dbReference>
<dbReference type="AlphaFoldDB" id="A0A2S9YXT8"/>
<evidence type="ECO:0008006" key="8">
    <source>
        <dbReference type="Google" id="ProtNLM"/>
    </source>
</evidence>
<keyword evidence="2" id="KW-0690">Ribosome biogenesis</keyword>
<gene>
    <name evidence="6" type="ORF">ENSA7_03750</name>
</gene>
<organism evidence="6 7">
    <name type="scientific">Enhygromyxa salina</name>
    <dbReference type="NCBI Taxonomy" id="215803"/>
    <lineage>
        <taxon>Bacteria</taxon>
        <taxon>Pseudomonadati</taxon>
        <taxon>Myxococcota</taxon>
        <taxon>Polyangia</taxon>
        <taxon>Nannocystales</taxon>
        <taxon>Nannocystaceae</taxon>
        <taxon>Enhygromyxa</taxon>
    </lineage>
</organism>
<dbReference type="SUPFAM" id="SSF158710">
    <property type="entry name" value="PSPTO4464-like"/>
    <property type="match status" value="1"/>
</dbReference>
<dbReference type="GO" id="GO:0005829">
    <property type="term" value="C:cytosol"/>
    <property type="evidence" value="ECO:0007669"/>
    <property type="project" value="TreeGrafter"/>
</dbReference>
<dbReference type="Pfam" id="PF04751">
    <property type="entry name" value="DarP"/>
    <property type="match status" value="1"/>
</dbReference>
<keyword evidence="4" id="KW-0694">RNA-binding</keyword>
<evidence type="ECO:0000256" key="1">
    <source>
        <dbReference type="ARBA" id="ARBA00022490"/>
    </source>
</evidence>
<proteinExistence type="predicted"/>
<dbReference type="GO" id="GO:0019843">
    <property type="term" value="F:rRNA binding"/>
    <property type="evidence" value="ECO:0007669"/>
    <property type="project" value="UniProtKB-KW"/>
</dbReference>